<feature type="domain" description="Malonyl-CoA:ACP transacylase (MAT)" evidence="5">
    <location>
        <begin position="6"/>
        <end position="298"/>
    </location>
</feature>
<name>A0A521ABB3_9BACL</name>
<dbReference type="InterPro" id="IPR004410">
    <property type="entry name" value="Malonyl_CoA-ACP_transAc_FabD"/>
</dbReference>
<dbReference type="AlphaFoldDB" id="A0A521ABB3"/>
<dbReference type="SUPFAM" id="SSF52151">
    <property type="entry name" value="FabD/lysophospholipase-like"/>
    <property type="match status" value="1"/>
</dbReference>
<dbReference type="InterPro" id="IPR001227">
    <property type="entry name" value="Ac_transferase_dom_sf"/>
</dbReference>
<dbReference type="InterPro" id="IPR050858">
    <property type="entry name" value="Mal-CoA-ACP_Trans/PKS_FabD"/>
</dbReference>
<evidence type="ECO:0000256" key="1">
    <source>
        <dbReference type="ARBA" id="ARBA00013258"/>
    </source>
</evidence>
<evidence type="ECO:0000256" key="2">
    <source>
        <dbReference type="ARBA" id="ARBA00022679"/>
    </source>
</evidence>
<dbReference type="InterPro" id="IPR016036">
    <property type="entry name" value="Malonyl_transacylase_ACP-bd"/>
</dbReference>
<comment type="catalytic activity">
    <reaction evidence="4">
        <text>holo-[ACP] + malonyl-CoA = malonyl-[ACP] + CoA</text>
        <dbReference type="Rhea" id="RHEA:41792"/>
        <dbReference type="Rhea" id="RHEA-COMP:9623"/>
        <dbReference type="Rhea" id="RHEA-COMP:9685"/>
        <dbReference type="ChEBI" id="CHEBI:57287"/>
        <dbReference type="ChEBI" id="CHEBI:57384"/>
        <dbReference type="ChEBI" id="CHEBI:64479"/>
        <dbReference type="ChEBI" id="CHEBI:78449"/>
        <dbReference type="EC" id="2.3.1.39"/>
    </reaction>
</comment>
<dbReference type="Gene3D" id="3.40.366.10">
    <property type="entry name" value="Malonyl-Coenzyme A Acyl Carrier Protein, domain 2"/>
    <property type="match status" value="1"/>
</dbReference>
<sequence length="421" mass="47040">MGTAFVFPGQGSQYEGMGKELYERYEIARRLYDEASEVLGYDLIKACENKRDELDSTIIVQPAILVHSVVCWHVVQSWGEQKPECLAGHSLGELSAVVCAQGLSFSKAVELVKLRATLMSECVDDGGMMVVFGLGEKEIRSVCESVSTETHSVEVANHNTREQWVLSGHRRALVQAAERLEDQHGVTKMLQVSVPAHSKLMQPAREAFEKAVKSSNPAKCQYPIVSCATGEVYQEADVIPNLLSMQLTECVNWPMVMEKLTHQGVQNFIELGPKQVLRDVIRLEFPQVRALSFGGPEDEGLVQRILQGNNQRADETVSKNEMLLLLQACLRVAVGTPLKKAKSTVSFEQTIRAPYRRLVTQLNALREGREEPSLSQLRQAAEQTFRLLRAKGLGKEESLKLFRQALSNRSIELKLPEYFPS</sequence>
<evidence type="ECO:0000259" key="5">
    <source>
        <dbReference type="SMART" id="SM00827"/>
    </source>
</evidence>
<dbReference type="OrthoDB" id="9805460at2"/>
<dbReference type="SUPFAM" id="SSF55048">
    <property type="entry name" value="Probable ACP-binding domain of malonyl-CoA ACP transacylase"/>
    <property type="match status" value="1"/>
</dbReference>
<keyword evidence="3" id="KW-0012">Acyltransferase</keyword>
<dbReference type="PANTHER" id="PTHR42681:SF1">
    <property type="entry name" value="MALONYL-COA-ACYL CARRIER PROTEIN TRANSACYLASE, MITOCHONDRIAL"/>
    <property type="match status" value="1"/>
</dbReference>
<dbReference type="PANTHER" id="PTHR42681">
    <property type="entry name" value="MALONYL-COA-ACYL CARRIER PROTEIN TRANSACYLASE, MITOCHONDRIAL"/>
    <property type="match status" value="1"/>
</dbReference>
<evidence type="ECO:0000256" key="4">
    <source>
        <dbReference type="ARBA" id="ARBA00048462"/>
    </source>
</evidence>
<dbReference type="Gene3D" id="3.30.70.250">
    <property type="entry name" value="Malonyl-CoA ACP transacylase, ACP-binding"/>
    <property type="match status" value="1"/>
</dbReference>
<dbReference type="GO" id="GO:0006633">
    <property type="term" value="P:fatty acid biosynthetic process"/>
    <property type="evidence" value="ECO:0007669"/>
    <property type="project" value="TreeGrafter"/>
</dbReference>
<keyword evidence="7" id="KW-1185">Reference proteome</keyword>
<dbReference type="EC" id="2.3.1.39" evidence="1"/>
<keyword evidence="2 6" id="KW-0808">Transferase</keyword>
<evidence type="ECO:0000256" key="3">
    <source>
        <dbReference type="ARBA" id="ARBA00023315"/>
    </source>
</evidence>
<reference evidence="6 7" key="1">
    <citation type="submission" date="2017-05" db="EMBL/GenBank/DDBJ databases">
        <authorList>
            <person name="Varghese N."/>
            <person name="Submissions S."/>
        </authorList>
    </citation>
    <scope>NUCLEOTIDE SEQUENCE [LARGE SCALE GENOMIC DNA]</scope>
    <source>
        <strain evidence="6 7">DSM 45474</strain>
    </source>
</reference>
<dbReference type="RefSeq" id="WP_142503749.1">
    <property type="nucleotide sequence ID" value="NZ_FXTI01000001.1"/>
</dbReference>
<dbReference type="EMBL" id="FXTI01000001">
    <property type="protein sequence ID" value="SMO32078.1"/>
    <property type="molecule type" value="Genomic_DNA"/>
</dbReference>
<dbReference type="Proteomes" id="UP000315636">
    <property type="component" value="Unassembled WGS sequence"/>
</dbReference>
<dbReference type="InterPro" id="IPR016035">
    <property type="entry name" value="Acyl_Trfase/lysoPLipase"/>
</dbReference>
<dbReference type="InterPro" id="IPR014043">
    <property type="entry name" value="Acyl_transferase_dom"/>
</dbReference>
<dbReference type="Pfam" id="PF00698">
    <property type="entry name" value="Acyl_transf_1"/>
    <property type="match status" value="1"/>
</dbReference>
<gene>
    <name evidence="6" type="ORF">SAMN06264849_10129</name>
</gene>
<protein>
    <recommendedName>
        <fullName evidence="1">[acyl-carrier-protein] S-malonyltransferase</fullName>
        <ecNumber evidence="1">2.3.1.39</ecNumber>
    </recommendedName>
</protein>
<evidence type="ECO:0000313" key="6">
    <source>
        <dbReference type="EMBL" id="SMO32078.1"/>
    </source>
</evidence>
<proteinExistence type="predicted"/>
<evidence type="ECO:0000313" key="7">
    <source>
        <dbReference type="Proteomes" id="UP000315636"/>
    </source>
</evidence>
<dbReference type="GO" id="GO:0004314">
    <property type="term" value="F:[acyl-carrier-protein] S-malonyltransferase activity"/>
    <property type="evidence" value="ECO:0007669"/>
    <property type="project" value="UniProtKB-EC"/>
</dbReference>
<organism evidence="6 7">
    <name type="scientific">Melghirimyces algeriensis</name>
    <dbReference type="NCBI Taxonomy" id="910412"/>
    <lineage>
        <taxon>Bacteria</taxon>
        <taxon>Bacillati</taxon>
        <taxon>Bacillota</taxon>
        <taxon>Bacilli</taxon>
        <taxon>Bacillales</taxon>
        <taxon>Thermoactinomycetaceae</taxon>
        <taxon>Melghirimyces</taxon>
    </lineage>
</organism>
<dbReference type="NCBIfam" id="TIGR00128">
    <property type="entry name" value="fabD"/>
    <property type="match status" value="1"/>
</dbReference>
<dbReference type="SMART" id="SM00827">
    <property type="entry name" value="PKS_AT"/>
    <property type="match status" value="1"/>
</dbReference>
<accession>A0A521ABB3</accession>